<reference evidence="1" key="1">
    <citation type="submission" date="2018-01" db="EMBL/GenBank/DDBJ databases">
        <title>An insight into the sialome of Amazonian anophelines.</title>
        <authorList>
            <person name="Ribeiro J.M."/>
            <person name="Scarpassa V."/>
            <person name="Calvo E."/>
        </authorList>
    </citation>
    <scope>NUCLEOTIDE SEQUENCE</scope>
    <source>
        <tissue evidence="1">Salivary glands</tissue>
    </source>
</reference>
<proteinExistence type="predicted"/>
<evidence type="ECO:0000313" key="1">
    <source>
        <dbReference type="EMBL" id="MBW61138.1"/>
    </source>
</evidence>
<protein>
    <submittedName>
        <fullName evidence="1">Putative secreted protein</fullName>
    </submittedName>
</protein>
<dbReference type="AlphaFoldDB" id="A0A2M4C850"/>
<organism evidence="1">
    <name type="scientific">Anopheles marajoara</name>
    <dbReference type="NCBI Taxonomy" id="58244"/>
    <lineage>
        <taxon>Eukaryota</taxon>
        <taxon>Metazoa</taxon>
        <taxon>Ecdysozoa</taxon>
        <taxon>Arthropoda</taxon>
        <taxon>Hexapoda</taxon>
        <taxon>Insecta</taxon>
        <taxon>Pterygota</taxon>
        <taxon>Neoptera</taxon>
        <taxon>Endopterygota</taxon>
        <taxon>Diptera</taxon>
        <taxon>Nematocera</taxon>
        <taxon>Culicoidea</taxon>
        <taxon>Culicidae</taxon>
        <taxon>Anophelinae</taxon>
        <taxon>Anopheles</taxon>
    </lineage>
</organism>
<dbReference type="EMBL" id="GGFJ01011997">
    <property type="protein sequence ID" value="MBW61138.1"/>
    <property type="molecule type" value="Transcribed_RNA"/>
</dbReference>
<name>A0A2M4C850_9DIPT</name>
<sequence>MIYALYAVPTLWKSPCVGVAMYLSFGMALFVRGCVIVHAPVDDDPTVVDFPGQVTALPWPWIESEVVLRCCLGEDTLSVTVSPSVPFLLAFFWQTSEEMPNQSARSPTRTIVGFEENEDDLRYC</sequence>
<accession>A0A2M4C850</accession>